<dbReference type="STRING" id="97359.A0A550CNX5"/>
<protein>
    <recommendedName>
        <fullName evidence="4">F-box domain-containing protein</fullName>
    </recommendedName>
</protein>
<feature type="region of interest" description="Disordered" evidence="1">
    <location>
        <begin position="427"/>
        <end position="455"/>
    </location>
</feature>
<dbReference type="PANTHER" id="PTHR13318">
    <property type="entry name" value="PARTNER OF PAIRED, ISOFORM B-RELATED"/>
    <property type="match status" value="1"/>
</dbReference>
<sequence>MVKRLRISSRPRVASRALNALAAGWGPTSLFPNLRTISWNTIDDHAPFLRAILSPSVTELSLSPSTVYPSSMLFSVLSSVQRVCPALTTLRVHPSPHDAVYELPAVTALVRHCTPLRSLKLPGVRLDADAIAHVGGLPGLRSFEMSVEAGQAPPRHGAFTDLENLLLRGHLSAKYCLALLENITSAGLQQLVLDSTAQQPDLTWNIVLGAMHAQLAFSALTLNHLTVSEDYTLDQAPLDGIERLDLEPLLAFGNLTEVCIRVAYPPDPTDADLRALASAWPRLRWLDLSSSCDWAPYPRPRATLWGLVPFAEHCPSLVRLALLVDACVPRRYSGKPGRGAACGALTELHVGASPIAGATLVAAFLSDIFPRLETVDCNEVTTLHLEEEAQRERKRQRVWDKVERLLPTLGAIRVFERLHVDGGSRDRLPFVEASDGSSTSDDSETDSSSDFVITD</sequence>
<dbReference type="OrthoDB" id="3255541at2759"/>
<gene>
    <name evidence="2" type="ORF">BD626DRAFT_159505</name>
</gene>
<evidence type="ECO:0000256" key="1">
    <source>
        <dbReference type="SAM" id="MobiDB-lite"/>
    </source>
</evidence>
<evidence type="ECO:0000313" key="3">
    <source>
        <dbReference type="Proteomes" id="UP000320762"/>
    </source>
</evidence>
<dbReference type="Gene3D" id="3.80.10.10">
    <property type="entry name" value="Ribonuclease Inhibitor"/>
    <property type="match status" value="1"/>
</dbReference>
<organism evidence="2 3">
    <name type="scientific">Schizophyllum amplum</name>
    <dbReference type="NCBI Taxonomy" id="97359"/>
    <lineage>
        <taxon>Eukaryota</taxon>
        <taxon>Fungi</taxon>
        <taxon>Dikarya</taxon>
        <taxon>Basidiomycota</taxon>
        <taxon>Agaricomycotina</taxon>
        <taxon>Agaricomycetes</taxon>
        <taxon>Agaricomycetidae</taxon>
        <taxon>Agaricales</taxon>
        <taxon>Schizophyllaceae</taxon>
        <taxon>Schizophyllum</taxon>
    </lineage>
</organism>
<dbReference type="InterPro" id="IPR032675">
    <property type="entry name" value="LRR_dom_sf"/>
</dbReference>
<dbReference type="Proteomes" id="UP000320762">
    <property type="component" value="Unassembled WGS sequence"/>
</dbReference>
<dbReference type="GO" id="GO:0031146">
    <property type="term" value="P:SCF-dependent proteasomal ubiquitin-dependent protein catabolic process"/>
    <property type="evidence" value="ECO:0007669"/>
    <property type="project" value="TreeGrafter"/>
</dbReference>
<evidence type="ECO:0000313" key="2">
    <source>
        <dbReference type="EMBL" id="TRM66506.1"/>
    </source>
</evidence>
<comment type="caution">
    <text evidence="2">The sequence shown here is derived from an EMBL/GenBank/DDBJ whole genome shotgun (WGS) entry which is preliminary data.</text>
</comment>
<dbReference type="AlphaFoldDB" id="A0A550CNX5"/>
<accession>A0A550CNX5</accession>
<dbReference type="EMBL" id="VDMD01000003">
    <property type="protein sequence ID" value="TRM66506.1"/>
    <property type="molecule type" value="Genomic_DNA"/>
</dbReference>
<name>A0A550CNX5_9AGAR</name>
<dbReference type="GO" id="GO:0019005">
    <property type="term" value="C:SCF ubiquitin ligase complex"/>
    <property type="evidence" value="ECO:0007669"/>
    <property type="project" value="TreeGrafter"/>
</dbReference>
<dbReference type="SUPFAM" id="SSF52047">
    <property type="entry name" value="RNI-like"/>
    <property type="match status" value="1"/>
</dbReference>
<proteinExistence type="predicted"/>
<reference evidence="2 3" key="1">
    <citation type="journal article" date="2019" name="New Phytol.">
        <title>Comparative genomics reveals unique wood-decay strategies and fruiting body development in the Schizophyllaceae.</title>
        <authorList>
            <person name="Almasi E."/>
            <person name="Sahu N."/>
            <person name="Krizsan K."/>
            <person name="Balint B."/>
            <person name="Kovacs G.M."/>
            <person name="Kiss B."/>
            <person name="Cseklye J."/>
            <person name="Drula E."/>
            <person name="Henrissat B."/>
            <person name="Nagy I."/>
            <person name="Chovatia M."/>
            <person name="Adam C."/>
            <person name="LaButti K."/>
            <person name="Lipzen A."/>
            <person name="Riley R."/>
            <person name="Grigoriev I.V."/>
            <person name="Nagy L.G."/>
        </authorList>
    </citation>
    <scope>NUCLEOTIDE SEQUENCE [LARGE SCALE GENOMIC DNA]</scope>
    <source>
        <strain evidence="2 3">NL-1724</strain>
    </source>
</reference>
<evidence type="ECO:0008006" key="4">
    <source>
        <dbReference type="Google" id="ProtNLM"/>
    </source>
</evidence>
<keyword evidence="3" id="KW-1185">Reference proteome</keyword>